<comment type="similarity">
    <text evidence="10">Belongs to the G-protein coupled receptor 1 family.</text>
</comment>
<evidence type="ECO:0000256" key="10">
    <source>
        <dbReference type="RuleBase" id="RU000688"/>
    </source>
</evidence>
<feature type="transmembrane region" description="Helical" evidence="11">
    <location>
        <begin position="204"/>
        <end position="226"/>
    </location>
</feature>
<dbReference type="PROSITE" id="PS50262">
    <property type="entry name" value="G_PROTEIN_RECEP_F1_2"/>
    <property type="match status" value="1"/>
</dbReference>
<dbReference type="AlphaFoldDB" id="A0A6P8PWJ9"/>
<feature type="transmembrane region" description="Helical" evidence="11">
    <location>
        <begin position="273"/>
        <end position="292"/>
    </location>
</feature>
<evidence type="ECO:0000256" key="11">
    <source>
        <dbReference type="RuleBase" id="RU363047"/>
    </source>
</evidence>
<evidence type="ECO:0000256" key="5">
    <source>
        <dbReference type="ARBA" id="ARBA00022989"/>
    </source>
</evidence>
<dbReference type="GO" id="GO:0005886">
    <property type="term" value="C:plasma membrane"/>
    <property type="evidence" value="ECO:0007669"/>
    <property type="project" value="UniProtKB-SubCell"/>
</dbReference>
<dbReference type="OrthoDB" id="5967130at2759"/>
<evidence type="ECO:0000256" key="4">
    <source>
        <dbReference type="ARBA" id="ARBA00022725"/>
    </source>
</evidence>
<evidence type="ECO:0000313" key="14">
    <source>
        <dbReference type="RefSeq" id="XP_033779203.1"/>
    </source>
</evidence>
<feature type="transmembrane region" description="Helical" evidence="11">
    <location>
        <begin position="140"/>
        <end position="162"/>
    </location>
</feature>
<keyword evidence="3 10" id="KW-0812">Transmembrane</keyword>
<comment type="subcellular location">
    <subcellularLocation>
        <location evidence="1 11">Cell membrane</location>
        <topology evidence="1 11">Multi-pass membrane protein</topology>
    </subcellularLocation>
</comment>
<dbReference type="KEGG" id="gsh:117349721"/>
<feature type="transmembrane region" description="Helical" evidence="11">
    <location>
        <begin position="102"/>
        <end position="120"/>
    </location>
</feature>
<evidence type="ECO:0000256" key="1">
    <source>
        <dbReference type="ARBA" id="ARBA00004651"/>
    </source>
</evidence>
<dbReference type="InterPro" id="IPR017452">
    <property type="entry name" value="GPCR_Rhodpsn_7TM"/>
</dbReference>
<reference evidence="14" key="1">
    <citation type="submission" date="2025-08" db="UniProtKB">
        <authorList>
            <consortium name="RefSeq"/>
        </authorList>
    </citation>
    <scope>IDENTIFICATION</scope>
</reference>
<evidence type="ECO:0000256" key="6">
    <source>
        <dbReference type="ARBA" id="ARBA00023040"/>
    </source>
</evidence>
<dbReference type="InterPro" id="IPR000725">
    <property type="entry name" value="Olfact_rcpt"/>
</dbReference>
<evidence type="ECO:0000256" key="7">
    <source>
        <dbReference type="ARBA" id="ARBA00023136"/>
    </source>
</evidence>
<keyword evidence="5 11" id="KW-1133">Transmembrane helix</keyword>
<dbReference type="Pfam" id="PF13853">
    <property type="entry name" value="7tm_4"/>
    <property type="match status" value="1"/>
</dbReference>
<feature type="transmembrane region" description="Helical" evidence="11">
    <location>
        <begin position="238"/>
        <end position="261"/>
    </location>
</feature>
<dbReference type="Gene3D" id="1.20.1070.10">
    <property type="entry name" value="Rhodopsin 7-helix transmembrane proteins"/>
    <property type="match status" value="1"/>
</dbReference>
<keyword evidence="6 10" id="KW-0297">G-protein coupled receptor</keyword>
<dbReference type="RefSeq" id="XP_033779203.1">
    <property type="nucleotide sequence ID" value="XM_033923312.1"/>
</dbReference>
<protein>
    <recommendedName>
        <fullName evidence="11">Olfactory receptor</fullName>
    </recommendedName>
</protein>
<keyword evidence="2 11" id="KW-1003">Cell membrane</keyword>
<dbReference type="FunCoup" id="A0A6P8PWJ9">
    <property type="interactions" value="688"/>
</dbReference>
<proteinExistence type="inferred from homology"/>
<feature type="transmembrane region" description="Helical" evidence="11">
    <location>
        <begin position="59"/>
        <end position="82"/>
    </location>
</feature>
<feature type="domain" description="G-protein coupled receptors family 1 profile" evidence="12">
    <location>
        <begin position="41"/>
        <end position="290"/>
    </location>
</feature>
<dbReference type="PANTHER" id="PTHR26452">
    <property type="entry name" value="OLFACTORY RECEPTOR"/>
    <property type="match status" value="1"/>
</dbReference>
<dbReference type="GO" id="GO:0004930">
    <property type="term" value="F:G protein-coupled receptor activity"/>
    <property type="evidence" value="ECO:0007669"/>
    <property type="project" value="UniProtKB-KW"/>
</dbReference>
<keyword evidence="4 11" id="KW-0552">Olfaction</keyword>
<gene>
    <name evidence="14" type="primary">LOC117349721</name>
</gene>
<dbReference type="FunFam" id="1.20.1070.10:FF:000015">
    <property type="entry name" value="Olfactory receptor"/>
    <property type="match status" value="1"/>
</dbReference>
<dbReference type="PRINTS" id="PR00237">
    <property type="entry name" value="GPCRRHODOPSN"/>
</dbReference>
<dbReference type="InterPro" id="IPR050516">
    <property type="entry name" value="Olfactory_GPCR"/>
</dbReference>
<sequence length="323" mass="36722">MVWNNDTLFPGFILLGFSDLPKLQPFISLGLSLLYLISISGNLLIVTAVCLTSRLHTPMYFFLCNLSFLDLCCTSITIPKMIACLLTGNNVITFIECVTQLYFFLSFTSTEFFLLSAMSYDRYVAICNPLSYALIMNKRICILLAAASWITGLLDTVPYMAFISRLVFCHDNIINHFFCDLPPLMDLACNDIHSFQLTIFIEGIFMGFIPFLMTLSSYAYIISAILKIRSSQGRHKAFSTCSSHLIVVILFYGTVICMYMRPASLQSPEQDKLFSLLYMAVIPMLNPIIYSLRNKDVKSALKKMFDICSKTIKFKEDQQRSQK</sequence>
<keyword evidence="8 10" id="KW-0675">Receptor</keyword>
<keyword evidence="13" id="KW-1185">Reference proteome</keyword>
<name>A0A6P8PWJ9_GEOSA</name>
<dbReference type="PROSITE" id="PS00237">
    <property type="entry name" value="G_PROTEIN_RECEP_F1_1"/>
    <property type="match status" value="1"/>
</dbReference>
<evidence type="ECO:0000256" key="9">
    <source>
        <dbReference type="ARBA" id="ARBA00023224"/>
    </source>
</evidence>
<evidence type="ECO:0000259" key="12">
    <source>
        <dbReference type="PROSITE" id="PS50262"/>
    </source>
</evidence>
<evidence type="ECO:0000313" key="13">
    <source>
        <dbReference type="Proteomes" id="UP000515159"/>
    </source>
</evidence>
<evidence type="ECO:0000256" key="2">
    <source>
        <dbReference type="ARBA" id="ARBA00022475"/>
    </source>
</evidence>
<dbReference type="PRINTS" id="PR00245">
    <property type="entry name" value="OLFACTORYR"/>
</dbReference>
<dbReference type="InParanoid" id="A0A6P8PWJ9"/>
<keyword evidence="9 10" id="KW-0807">Transducer</keyword>
<dbReference type="GO" id="GO:0004984">
    <property type="term" value="F:olfactory receptor activity"/>
    <property type="evidence" value="ECO:0007669"/>
    <property type="project" value="InterPro"/>
</dbReference>
<organism evidence="13 14">
    <name type="scientific">Geotrypetes seraphini</name>
    <name type="common">Gaboon caecilian</name>
    <name type="synonym">Caecilia seraphini</name>
    <dbReference type="NCBI Taxonomy" id="260995"/>
    <lineage>
        <taxon>Eukaryota</taxon>
        <taxon>Metazoa</taxon>
        <taxon>Chordata</taxon>
        <taxon>Craniata</taxon>
        <taxon>Vertebrata</taxon>
        <taxon>Euteleostomi</taxon>
        <taxon>Amphibia</taxon>
        <taxon>Gymnophiona</taxon>
        <taxon>Geotrypetes</taxon>
    </lineage>
</organism>
<dbReference type="SUPFAM" id="SSF81321">
    <property type="entry name" value="Family A G protein-coupled receptor-like"/>
    <property type="match status" value="1"/>
</dbReference>
<keyword evidence="11" id="KW-0716">Sensory transduction</keyword>
<accession>A0A6P8PWJ9</accession>
<dbReference type="GeneID" id="117349721"/>
<dbReference type="CDD" id="cd13954">
    <property type="entry name" value="7tmA_OR"/>
    <property type="match status" value="1"/>
</dbReference>
<evidence type="ECO:0000256" key="3">
    <source>
        <dbReference type="ARBA" id="ARBA00022692"/>
    </source>
</evidence>
<feature type="transmembrane region" description="Helical" evidence="11">
    <location>
        <begin position="26"/>
        <end position="52"/>
    </location>
</feature>
<dbReference type="Proteomes" id="UP000515159">
    <property type="component" value="Chromosome 16"/>
</dbReference>
<keyword evidence="7 11" id="KW-0472">Membrane</keyword>
<dbReference type="InterPro" id="IPR000276">
    <property type="entry name" value="GPCR_Rhodpsn"/>
</dbReference>
<evidence type="ECO:0000256" key="8">
    <source>
        <dbReference type="ARBA" id="ARBA00023170"/>
    </source>
</evidence>